<dbReference type="Gene3D" id="3.30.70.270">
    <property type="match status" value="1"/>
</dbReference>
<dbReference type="EMBL" id="FPHF01000039">
    <property type="protein sequence ID" value="SFV57136.1"/>
    <property type="molecule type" value="Genomic_DNA"/>
</dbReference>
<dbReference type="InterPro" id="IPR043128">
    <property type="entry name" value="Rev_trsase/Diguanyl_cyclase"/>
</dbReference>
<evidence type="ECO:0000259" key="1">
    <source>
        <dbReference type="PROSITE" id="PS50883"/>
    </source>
</evidence>
<dbReference type="PANTHER" id="PTHR33121:SF70">
    <property type="entry name" value="SIGNALING PROTEIN YKOW"/>
    <property type="match status" value="1"/>
</dbReference>
<dbReference type="SUPFAM" id="SSF141868">
    <property type="entry name" value="EAL domain-like"/>
    <property type="match status" value="1"/>
</dbReference>
<accession>A0A1W1BUE8</accession>
<dbReference type="PROSITE" id="PS50883">
    <property type="entry name" value="EAL"/>
    <property type="match status" value="1"/>
</dbReference>
<evidence type="ECO:0000313" key="3">
    <source>
        <dbReference type="EMBL" id="SFV57136.1"/>
    </source>
</evidence>
<organism evidence="3">
    <name type="scientific">hydrothermal vent metagenome</name>
    <dbReference type="NCBI Taxonomy" id="652676"/>
    <lineage>
        <taxon>unclassified sequences</taxon>
        <taxon>metagenomes</taxon>
        <taxon>ecological metagenomes</taxon>
    </lineage>
</organism>
<dbReference type="GO" id="GO:0071111">
    <property type="term" value="F:cyclic-guanylate-specific phosphodiesterase activity"/>
    <property type="evidence" value="ECO:0007669"/>
    <property type="project" value="InterPro"/>
</dbReference>
<dbReference type="InterPro" id="IPR001633">
    <property type="entry name" value="EAL_dom"/>
</dbReference>
<dbReference type="SMART" id="SM00267">
    <property type="entry name" value="GGDEF"/>
    <property type="match status" value="1"/>
</dbReference>
<sequence length="449" mass="51344">MLLYAAKNTHDYLIKSRYQAYHDHLTGLGNRRYFLEILESSVKQNKNKYTYLLLIDLDYFKTINDTLGHDIGDELLIEVSNRMTKLAEKNDNKAARLGGDEFCVLSTAFESEEECLTAANNFSKELLTSIKTNYIIDDNHLYISASIGVSIMNNAQLHAAAFLKEADIAMYEAKHKGRNGVILFSEELCAIVEKKLDIERLLHFAIEKNEITLKYQPQVDKNKKVLGCEVLVRWYNKELGKVSPETFIPIAENTGFIIDLGTYILEESFKTIQEWSHKAINIQQVSINISMRQLVHQDFIQTVLGLLEQYINDDCKIDIIFEITETSTTDNLSSLIDVVNTLKEYGISFSMDDFGTGYSSLSYLREIPITELKIDQSFVAKLSGIKEASLVKTIVDISKNFNLITVAEGVEEEYQREYLMELGCDLYQGYLFSKPLTKEKFEEFLSLNI</sequence>
<dbReference type="Gene3D" id="3.20.20.450">
    <property type="entry name" value="EAL domain"/>
    <property type="match status" value="1"/>
</dbReference>
<dbReference type="InterPro" id="IPR035919">
    <property type="entry name" value="EAL_sf"/>
</dbReference>
<protein>
    <submittedName>
        <fullName evidence="3">Diguanylate cyclase/phosphodiesterase (GGDEF &amp; EAL domains) with PAS/PAC sensor(S)</fullName>
    </submittedName>
</protein>
<dbReference type="PROSITE" id="PS50887">
    <property type="entry name" value="GGDEF"/>
    <property type="match status" value="1"/>
</dbReference>
<dbReference type="Pfam" id="PF00990">
    <property type="entry name" value="GGDEF"/>
    <property type="match status" value="1"/>
</dbReference>
<reference evidence="3" key="1">
    <citation type="submission" date="2016-10" db="EMBL/GenBank/DDBJ databases">
        <authorList>
            <person name="de Groot N.N."/>
        </authorList>
    </citation>
    <scope>NUCLEOTIDE SEQUENCE</scope>
</reference>
<name>A0A1W1BUE8_9ZZZZ</name>
<dbReference type="SUPFAM" id="SSF55073">
    <property type="entry name" value="Nucleotide cyclase"/>
    <property type="match status" value="1"/>
</dbReference>
<dbReference type="InterPro" id="IPR050706">
    <property type="entry name" value="Cyclic-di-GMP_PDE-like"/>
</dbReference>
<gene>
    <name evidence="3" type="ORF">MNB_SM-4-928</name>
</gene>
<dbReference type="PANTHER" id="PTHR33121">
    <property type="entry name" value="CYCLIC DI-GMP PHOSPHODIESTERASE PDEF"/>
    <property type="match status" value="1"/>
</dbReference>
<dbReference type="SMART" id="SM00052">
    <property type="entry name" value="EAL"/>
    <property type="match status" value="1"/>
</dbReference>
<dbReference type="CDD" id="cd01949">
    <property type="entry name" value="GGDEF"/>
    <property type="match status" value="1"/>
</dbReference>
<feature type="domain" description="GGDEF" evidence="2">
    <location>
        <begin position="48"/>
        <end position="186"/>
    </location>
</feature>
<dbReference type="CDD" id="cd01948">
    <property type="entry name" value="EAL"/>
    <property type="match status" value="1"/>
</dbReference>
<dbReference type="InterPro" id="IPR029787">
    <property type="entry name" value="Nucleotide_cyclase"/>
</dbReference>
<proteinExistence type="predicted"/>
<dbReference type="InterPro" id="IPR000160">
    <property type="entry name" value="GGDEF_dom"/>
</dbReference>
<feature type="domain" description="EAL" evidence="1">
    <location>
        <begin position="195"/>
        <end position="449"/>
    </location>
</feature>
<dbReference type="Pfam" id="PF00563">
    <property type="entry name" value="EAL"/>
    <property type="match status" value="1"/>
</dbReference>
<dbReference type="NCBIfam" id="TIGR00254">
    <property type="entry name" value="GGDEF"/>
    <property type="match status" value="1"/>
</dbReference>
<evidence type="ECO:0000259" key="2">
    <source>
        <dbReference type="PROSITE" id="PS50887"/>
    </source>
</evidence>
<dbReference type="AlphaFoldDB" id="A0A1W1BUE8"/>